<reference evidence="16 17" key="1">
    <citation type="submission" date="2022-01" db="EMBL/GenBank/DDBJ databases">
        <title>Flavihumibacter sp. nov., isolated from sediment of a river.</title>
        <authorList>
            <person name="Liu H."/>
        </authorList>
    </citation>
    <scope>NUCLEOTIDE SEQUENCE [LARGE SCALE GENOMIC DNA]</scope>
    <source>
        <strain evidence="16 17">RY-1</strain>
    </source>
</reference>
<evidence type="ECO:0000256" key="7">
    <source>
        <dbReference type="ARBA" id="ARBA00023136"/>
    </source>
</evidence>
<keyword evidence="5 13" id="KW-0732">Signal</keyword>
<evidence type="ECO:0000256" key="4">
    <source>
        <dbReference type="ARBA" id="ARBA00022692"/>
    </source>
</evidence>
<dbReference type="Proteomes" id="UP001200145">
    <property type="component" value="Unassembled WGS sequence"/>
</dbReference>
<dbReference type="Pfam" id="PF00593">
    <property type="entry name" value="TonB_dep_Rec_b-barrel"/>
    <property type="match status" value="1"/>
</dbReference>
<dbReference type="InterPro" id="IPR039426">
    <property type="entry name" value="TonB-dep_rcpt-like"/>
</dbReference>
<comment type="caution">
    <text evidence="16">The sequence shown here is derived from an EMBL/GenBank/DDBJ whole genome shotgun (WGS) entry which is preliminary data.</text>
</comment>
<evidence type="ECO:0000313" key="17">
    <source>
        <dbReference type="Proteomes" id="UP001200145"/>
    </source>
</evidence>
<evidence type="ECO:0000313" key="16">
    <source>
        <dbReference type="EMBL" id="MCF1715107.1"/>
    </source>
</evidence>
<keyword evidence="17" id="KW-1185">Reference proteome</keyword>
<dbReference type="InterPro" id="IPR037066">
    <property type="entry name" value="Plug_dom_sf"/>
</dbReference>
<accession>A0ABS9BHC1</accession>
<keyword evidence="9 10" id="KW-0998">Cell outer membrane</keyword>
<dbReference type="Gene3D" id="2.60.40.1120">
    <property type="entry name" value="Carboxypeptidase-like, regulatory domain"/>
    <property type="match status" value="1"/>
</dbReference>
<keyword evidence="7 10" id="KW-0472">Membrane</keyword>
<evidence type="ECO:0000259" key="14">
    <source>
        <dbReference type="Pfam" id="PF00593"/>
    </source>
</evidence>
<dbReference type="Pfam" id="PF13715">
    <property type="entry name" value="CarbopepD_reg_2"/>
    <property type="match status" value="1"/>
</dbReference>
<comment type="subcellular location">
    <subcellularLocation>
        <location evidence="1 10">Cell outer membrane</location>
        <topology evidence="1 10">Multi-pass membrane protein</topology>
    </subcellularLocation>
</comment>
<sequence length="905" mass="99376">MRKSNSYLAMMLLALFTSIAAFAQTVTVTGNVKNSSNADVVPAVSVTIKGTSSGTFTDDKGNFSLTTSQKPPFTLVFTSIGFDPLEVVVNNASDAVNVNLAPSSSLGTEVVVSASRVPEKILESPVSIERVSSAAIRVSPAASYYDIVGSLKGVDMVTSSLTFKTPTTRGFAGSGNTRFNQLVDGMDNQAPGLNFSVGAIIGLSELDVDNMELLPGASSALYGPGGMNGTLLVSSKNPFKYTGLSFQAKAGIMNTDSRYRGASGYHNWAVRWAENIKDKFAYKINAEFIHAKDWLAADQRNFVGRQSGRGLPGPGTRTTDPNYDGVNIYGDETTIDIRSAVFPAIAQAAPFLAPYIQSLGNNPINVSRTGYNEADIIDPNTLNFKLSGALHYKITPKLEAVLAGSWGTGNSVYTGSDRYSFRDFKMGQYKLELNAKNWFVRTYTTQENAGQSYNATVTARLLNEAWKPSTTWYPEYSQTYLANLLAGQDNQTAHNNARAFADRNRPAPGSDQFKQLFDRVRSIPISSGGGLFIEKSDLYFTEAQYNLSDWTGKFADILIGGNWRQYVLNSEGTLFTDSAAPIKINEVGAYIQATRRLFNDVLKLTFSGRYDKNENFEGRFTPRATAVVTVAKNNNIRLSYQSAYRFPSTQQQFINLNVGGGVQLIGGDKSFQNFYQFDRNRPYALTNPSQLHDFKTFKPESVTSYELGYKGLLANGKILVDAYGYFGRYQNFIARTLIGQTATVGGTPNPATDRKFSVPVNIEDDVTTYGFGIGIDYRFVRAWTLSMNLSSDRLQDVPAGYIAFFNAPKYRFNATLSNSGFGTDKRIGFNVSYRWQDAFFYEGDFANGDIAAIHTVDAQVSYKLPKVKSVVKLGGNNILNQYYFNALGNSFVGGLYYVSFGYNIY</sequence>
<keyword evidence="8 16" id="KW-0675">Receptor</keyword>
<feature type="domain" description="TonB-dependent receptor-like beta-barrel" evidence="14">
    <location>
        <begin position="405"/>
        <end position="878"/>
    </location>
</feature>
<evidence type="ECO:0000256" key="11">
    <source>
        <dbReference type="RuleBase" id="RU003357"/>
    </source>
</evidence>
<dbReference type="Gene3D" id="2.40.170.20">
    <property type="entry name" value="TonB-dependent receptor, beta-barrel domain"/>
    <property type="match status" value="1"/>
</dbReference>
<feature type="signal peptide" evidence="13">
    <location>
        <begin position="1"/>
        <end position="23"/>
    </location>
</feature>
<evidence type="ECO:0000256" key="2">
    <source>
        <dbReference type="ARBA" id="ARBA00022448"/>
    </source>
</evidence>
<gene>
    <name evidence="16" type="ORF">L0U88_10770</name>
</gene>
<dbReference type="PANTHER" id="PTHR30069">
    <property type="entry name" value="TONB-DEPENDENT OUTER MEMBRANE RECEPTOR"/>
    <property type="match status" value="1"/>
</dbReference>
<evidence type="ECO:0000256" key="1">
    <source>
        <dbReference type="ARBA" id="ARBA00004571"/>
    </source>
</evidence>
<dbReference type="PROSITE" id="PS52016">
    <property type="entry name" value="TONB_DEPENDENT_REC_3"/>
    <property type="match status" value="1"/>
</dbReference>
<evidence type="ECO:0000256" key="10">
    <source>
        <dbReference type="PROSITE-ProRule" id="PRU01360"/>
    </source>
</evidence>
<dbReference type="InterPro" id="IPR036942">
    <property type="entry name" value="Beta-barrel_TonB_sf"/>
</dbReference>
<feature type="region of interest" description="Disordered" evidence="12">
    <location>
        <begin position="305"/>
        <end position="324"/>
    </location>
</feature>
<evidence type="ECO:0000256" key="12">
    <source>
        <dbReference type="SAM" id="MobiDB-lite"/>
    </source>
</evidence>
<dbReference type="EMBL" id="JAKEVY010000002">
    <property type="protein sequence ID" value="MCF1715107.1"/>
    <property type="molecule type" value="Genomic_DNA"/>
</dbReference>
<keyword evidence="3 10" id="KW-1134">Transmembrane beta strand</keyword>
<evidence type="ECO:0000256" key="6">
    <source>
        <dbReference type="ARBA" id="ARBA00023077"/>
    </source>
</evidence>
<feature type="chain" id="PRO_5046112557" evidence="13">
    <location>
        <begin position="24"/>
        <end position="905"/>
    </location>
</feature>
<dbReference type="SUPFAM" id="SSF49464">
    <property type="entry name" value="Carboxypeptidase regulatory domain-like"/>
    <property type="match status" value="1"/>
</dbReference>
<evidence type="ECO:0000256" key="8">
    <source>
        <dbReference type="ARBA" id="ARBA00023170"/>
    </source>
</evidence>
<proteinExistence type="inferred from homology"/>
<dbReference type="InterPro" id="IPR000531">
    <property type="entry name" value="Beta-barrel_TonB"/>
</dbReference>
<evidence type="ECO:0000256" key="9">
    <source>
        <dbReference type="ARBA" id="ARBA00023237"/>
    </source>
</evidence>
<dbReference type="InterPro" id="IPR012910">
    <property type="entry name" value="Plug_dom"/>
</dbReference>
<evidence type="ECO:0000256" key="13">
    <source>
        <dbReference type="SAM" id="SignalP"/>
    </source>
</evidence>
<keyword evidence="4 10" id="KW-0812">Transmembrane</keyword>
<organism evidence="16 17">
    <name type="scientific">Flavihumibacter fluminis</name>
    <dbReference type="NCBI Taxonomy" id="2909236"/>
    <lineage>
        <taxon>Bacteria</taxon>
        <taxon>Pseudomonadati</taxon>
        <taxon>Bacteroidota</taxon>
        <taxon>Chitinophagia</taxon>
        <taxon>Chitinophagales</taxon>
        <taxon>Chitinophagaceae</taxon>
        <taxon>Flavihumibacter</taxon>
    </lineage>
</organism>
<keyword evidence="2 10" id="KW-0813">Transport</keyword>
<dbReference type="InterPro" id="IPR008969">
    <property type="entry name" value="CarboxyPept-like_regulatory"/>
</dbReference>
<dbReference type="SUPFAM" id="SSF56935">
    <property type="entry name" value="Porins"/>
    <property type="match status" value="1"/>
</dbReference>
<evidence type="ECO:0000256" key="5">
    <source>
        <dbReference type="ARBA" id="ARBA00022729"/>
    </source>
</evidence>
<evidence type="ECO:0000256" key="3">
    <source>
        <dbReference type="ARBA" id="ARBA00022452"/>
    </source>
</evidence>
<evidence type="ECO:0000259" key="15">
    <source>
        <dbReference type="Pfam" id="PF07715"/>
    </source>
</evidence>
<feature type="domain" description="TonB-dependent receptor plug" evidence="15">
    <location>
        <begin position="122"/>
        <end position="230"/>
    </location>
</feature>
<dbReference type="PANTHER" id="PTHR30069:SF29">
    <property type="entry name" value="HEMOGLOBIN AND HEMOGLOBIN-HAPTOGLOBIN-BINDING PROTEIN 1-RELATED"/>
    <property type="match status" value="1"/>
</dbReference>
<name>A0ABS9BHC1_9BACT</name>
<keyword evidence="6 11" id="KW-0798">TonB box</keyword>
<comment type="similarity">
    <text evidence="10 11">Belongs to the TonB-dependent receptor family.</text>
</comment>
<dbReference type="Gene3D" id="2.170.130.10">
    <property type="entry name" value="TonB-dependent receptor, plug domain"/>
    <property type="match status" value="1"/>
</dbReference>
<protein>
    <submittedName>
        <fullName evidence="16">TonB-dependent receptor</fullName>
    </submittedName>
</protein>
<dbReference type="Pfam" id="PF07715">
    <property type="entry name" value="Plug"/>
    <property type="match status" value="1"/>
</dbReference>
<dbReference type="RefSeq" id="WP_234866057.1">
    <property type="nucleotide sequence ID" value="NZ_JAKEVY010000002.1"/>
</dbReference>